<keyword evidence="3" id="KW-0963">Cytoplasm</keyword>
<comment type="pathway">
    <text evidence="2">Cell wall biogenesis; peptidoglycan biosynthesis.</text>
</comment>
<keyword evidence="9" id="KW-0961">Cell wall biogenesis/degradation</keyword>
<evidence type="ECO:0000256" key="4">
    <source>
        <dbReference type="ARBA" id="ARBA00022618"/>
    </source>
</evidence>
<feature type="non-terminal residue" evidence="17">
    <location>
        <position position="75"/>
    </location>
</feature>
<dbReference type="SUPFAM" id="SSF55205">
    <property type="entry name" value="EPT/RTPC-like"/>
    <property type="match status" value="1"/>
</dbReference>
<keyword evidence="7" id="KW-0573">Peptidoglycan synthesis</keyword>
<evidence type="ECO:0000256" key="15">
    <source>
        <dbReference type="ARBA" id="ARBA00047527"/>
    </source>
</evidence>
<dbReference type="PANTHER" id="PTHR43783">
    <property type="entry name" value="UDP-N-ACETYLGLUCOSAMINE 1-CARBOXYVINYLTRANSFERASE"/>
    <property type="match status" value="1"/>
</dbReference>
<evidence type="ECO:0000256" key="1">
    <source>
        <dbReference type="ARBA" id="ARBA00004496"/>
    </source>
</evidence>
<dbReference type="GO" id="GO:0008760">
    <property type="term" value="F:UDP-N-acetylglucosamine 1-carboxyvinyltransferase activity"/>
    <property type="evidence" value="ECO:0007669"/>
    <property type="project" value="UniProtKB-EC"/>
</dbReference>
<dbReference type="GO" id="GO:0005737">
    <property type="term" value="C:cytoplasm"/>
    <property type="evidence" value="ECO:0007669"/>
    <property type="project" value="UniProtKB-SubCell"/>
</dbReference>
<organism evidence="17">
    <name type="scientific">human gut metagenome</name>
    <dbReference type="NCBI Taxonomy" id="408170"/>
    <lineage>
        <taxon>unclassified sequences</taxon>
        <taxon>metagenomes</taxon>
        <taxon>organismal metagenomes</taxon>
    </lineage>
</organism>
<gene>
    <name evidence="17" type="ORF">LEA_18189</name>
</gene>
<keyword evidence="5 17" id="KW-0808">Transferase</keyword>
<evidence type="ECO:0000256" key="2">
    <source>
        <dbReference type="ARBA" id="ARBA00004752"/>
    </source>
</evidence>
<sequence>MRKTRSSIVFLGAILARTGRARISFPGGCEIGSRPIDLHLNSLREMGADIREKHGYLECCVPNGLCGTKITLSFP</sequence>
<dbReference type="GO" id="GO:0009252">
    <property type="term" value="P:peptidoglycan biosynthetic process"/>
    <property type="evidence" value="ECO:0007669"/>
    <property type="project" value="UniProtKB-KW"/>
</dbReference>
<evidence type="ECO:0000256" key="13">
    <source>
        <dbReference type="ARBA" id="ARBA00042443"/>
    </source>
</evidence>
<evidence type="ECO:0000256" key="9">
    <source>
        <dbReference type="ARBA" id="ARBA00023316"/>
    </source>
</evidence>
<evidence type="ECO:0000313" key="17">
    <source>
        <dbReference type="EMBL" id="EKC49845.1"/>
    </source>
</evidence>
<accession>K1S7V0</accession>
<reference evidence="17" key="1">
    <citation type="journal article" date="2013" name="Environ. Microbiol.">
        <title>Microbiota from the distal guts of lean and obese adolescents exhibit partial functional redundancy besides clear differences in community structure.</title>
        <authorList>
            <person name="Ferrer M."/>
            <person name="Ruiz A."/>
            <person name="Lanza F."/>
            <person name="Haange S.B."/>
            <person name="Oberbach A."/>
            <person name="Till H."/>
            <person name="Bargiela R."/>
            <person name="Campoy C."/>
            <person name="Segura M.T."/>
            <person name="Richter M."/>
            <person name="von Bergen M."/>
            <person name="Seifert J."/>
            <person name="Suarez A."/>
        </authorList>
    </citation>
    <scope>NUCLEOTIDE SEQUENCE</scope>
</reference>
<dbReference type="InterPro" id="IPR013792">
    <property type="entry name" value="RNA3'P_cycl/enolpyr_Trfase_a/b"/>
</dbReference>
<evidence type="ECO:0000256" key="10">
    <source>
        <dbReference type="ARBA" id="ARBA00038367"/>
    </source>
</evidence>
<evidence type="ECO:0000256" key="14">
    <source>
        <dbReference type="ARBA" id="ARBA00042842"/>
    </source>
</evidence>
<name>K1S7V0_9ZZZZ</name>
<dbReference type="Pfam" id="PF00275">
    <property type="entry name" value="EPSP_synthase"/>
    <property type="match status" value="1"/>
</dbReference>
<evidence type="ECO:0000256" key="6">
    <source>
        <dbReference type="ARBA" id="ARBA00022960"/>
    </source>
</evidence>
<dbReference type="InterPro" id="IPR001986">
    <property type="entry name" value="Enolpyruvate_Tfrase_dom"/>
</dbReference>
<dbReference type="GO" id="GO:0071555">
    <property type="term" value="P:cell wall organization"/>
    <property type="evidence" value="ECO:0007669"/>
    <property type="project" value="UniProtKB-KW"/>
</dbReference>
<evidence type="ECO:0000256" key="12">
    <source>
        <dbReference type="ARBA" id="ARBA00039754"/>
    </source>
</evidence>
<dbReference type="InterPro" id="IPR036968">
    <property type="entry name" value="Enolpyruvate_Tfrase_sf"/>
</dbReference>
<dbReference type="EMBL" id="AJWY01012471">
    <property type="protein sequence ID" value="EKC49845.1"/>
    <property type="molecule type" value="Genomic_DNA"/>
</dbReference>
<evidence type="ECO:0000256" key="8">
    <source>
        <dbReference type="ARBA" id="ARBA00023306"/>
    </source>
</evidence>
<comment type="subcellular location">
    <subcellularLocation>
        <location evidence="1">Cytoplasm</location>
    </subcellularLocation>
</comment>
<keyword evidence="4" id="KW-0132">Cell division</keyword>
<feature type="domain" description="Enolpyruvate transferase" evidence="16">
    <location>
        <begin position="2"/>
        <end position="71"/>
    </location>
</feature>
<dbReference type="AlphaFoldDB" id="K1S7V0"/>
<dbReference type="GO" id="GO:0008360">
    <property type="term" value="P:regulation of cell shape"/>
    <property type="evidence" value="ECO:0007669"/>
    <property type="project" value="UniProtKB-KW"/>
</dbReference>
<keyword evidence="6" id="KW-0133">Cell shape</keyword>
<dbReference type="InterPro" id="IPR050068">
    <property type="entry name" value="MurA_subfamily"/>
</dbReference>
<dbReference type="EC" id="2.5.1.7" evidence="11"/>
<protein>
    <recommendedName>
        <fullName evidence="12">UDP-N-acetylglucosamine 1-carboxyvinyltransferase</fullName>
        <ecNumber evidence="11">2.5.1.7</ecNumber>
    </recommendedName>
    <alternativeName>
        <fullName evidence="13">Enoylpyruvate transferase</fullName>
    </alternativeName>
    <alternativeName>
        <fullName evidence="14">UDP-N-acetylglucosamine enolpyruvyl transferase</fullName>
    </alternativeName>
</protein>
<evidence type="ECO:0000256" key="5">
    <source>
        <dbReference type="ARBA" id="ARBA00022679"/>
    </source>
</evidence>
<evidence type="ECO:0000259" key="16">
    <source>
        <dbReference type="Pfam" id="PF00275"/>
    </source>
</evidence>
<dbReference type="PANTHER" id="PTHR43783:SF1">
    <property type="entry name" value="UDP-N-ACETYLGLUCOSAMINE 1-CARBOXYVINYLTRANSFERASE"/>
    <property type="match status" value="1"/>
</dbReference>
<keyword evidence="8" id="KW-0131">Cell cycle</keyword>
<evidence type="ECO:0000256" key="3">
    <source>
        <dbReference type="ARBA" id="ARBA00022490"/>
    </source>
</evidence>
<proteinExistence type="inferred from homology"/>
<dbReference type="Gene3D" id="3.65.10.10">
    <property type="entry name" value="Enolpyruvate transferase domain"/>
    <property type="match status" value="1"/>
</dbReference>
<comment type="catalytic activity">
    <reaction evidence="15">
        <text>phosphoenolpyruvate + UDP-N-acetyl-alpha-D-glucosamine = UDP-N-acetyl-3-O-(1-carboxyvinyl)-alpha-D-glucosamine + phosphate</text>
        <dbReference type="Rhea" id="RHEA:18681"/>
        <dbReference type="ChEBI" id="CHEBI:43474"/>
        <dbReference type="ChEBI" id="CHEBI:57705"/>
        <dbReference type="ChEBI" id="CHEBI:58702"/>
        <dbReference type="ChEBI" id="CHEBI:68483"/>
        <dbReference type="EC" id="2.5.1.7"/>
    </reaction>
</comment>
<comment type="similarity">
    <text evidence="10">Belongs to the EPSP synthase family. MurA subfamily.</text>
</comment>
<dbReference type="GO" id="GO:0051301">
    <property type="term" value="P:cell division"/>
    <property type="evidence" value="ECO:0007669"/>
    <property type="project" value="UniProtKB-KW"/>
</dbReference>
<evidence type="ECO:0000256" key="11">
    <source>
        <dbReference type="ARBA" id="ARBA00039108"/>
    </source>
</evidence>
<comment type="caution">
    <text evidence="17">The sequence shown here is derived from an EMBL/GenBank/DDBJ whole genome shotgun (WGS) entry which is preliminary data.</text>
</comment>
<evidence type="ECO:0000256" key="7">
    <source>
        <dbReference type="ARBA" id="ARBA00022984"/>
    </source>
</evidence>